<dbReference type="Proteomes" id="UP000054560">
    <property type="component" value="Unassembled WGS sequence"/>
</dbReference>
<feature type="domain" description="Transferrin-like" evidence="3">
    <location>
        <begin position="729"/>
        <end position="1028"/>
    </location>
</feature>
<feature type="compositionally biased region" description="Polar residues" evidence="1">
    <location>
        <begin position="1106"/>
        <end position="1131"/>
    </location>
</feature>
<keyword evidence="2" id="KW-1133">Transmembrane helix</keyword>
<feature type="compositionally biased region" description="Low complexity" evidence="1">
    <location>
        <begin position="1062"/>
        <end position="1080"/>
    </location>
</feature>
<dbReference type="Pfam" id="PF00405">
    <property type="entry name" value="Transferrin"/>
    <property type="match status" value="3"/>
</dbReference>
<dbReference type="GeneID" id="25902461"/>
<evidence type="ECO:0000256" key="1">
    <source>
        <dbReference type="SAM" id="MobiDB-lite"/>
    </source>
</evidence>
<feature type="region of interest" description="Disordered" evidence="1">
    <location>
        <begin position="1176"/>
        <end position="1201"/>
    </location>
</feature>
<dbReference type="EMBL" id="KQ241679">
    <property type="protein sequence ID" value="KNC85881.1"/>
    <property type="molecule type" value="Genomic_DNA"/>
</dbReference>
<keyword evidence="2" id="KW-0472">Membrane</keyword>
<dbReference type="Gene3D" id="3.40.190.10">
    <property type="entry name" value="Periplasmic binding protein-like II"/>
    <property type="match status" value="3"/>
</dbReference>
<feature type="region of interest" description="Disordered" evidence="1">
    <location>
        <begin position="1057"/>
        <end position="1132"/>
    </location>
</feature>
<feature type="compositionally biased region" description="Polar residues" evidence="1">
    <location>
        <begin position="1182"/>
        <end position="1196"/>
    </location>
</feature>
<keyword evidence="5" id="KW-1185">Reference proteome</keyword>
<protein>
    <recommendedName>
        <fullName evidence="3">Transferrin-like domain-containing protein</fullName>
    </recommendedName>
</protein>
<dbReference type="SUPFAM" id="SSF53850">
    <property type="entry name" value="Periplasmic binding protein-like II"/>
    <property type="match status" value="3"/>
</dbReference>
<evidence type="ECO:0000256" key="2">
    <source>
        <dbReference type="SAM" id="Phobius"/>
    </source>
</evidence>
<gene>
    <name evidence="4" type="ORF">SARC_01957</name>
</gene>
<dbReference type="AlphaFoldDB" id="A0A0L0GAG7"/>
<dbReference type="RefSeq" id="XP_014159783.1">
    <property type="nucleotide sequence ID" value="XM_014304308.1"/>
</dbReference>
<sequence length="1227" mass="133860">MDHSLTDFNKPLTYPNATATATATDMASATDTATVNDTQTVGAPFETSSLTTVHIAVAQEITQAKKDELFELFTTGLLLELEFIPTSDHIEAVLMIGNGTADLAIADAYASMVAVGMELDAIAVQQIAGGDYYHRHQAWTLAEEHAAGLRDFEYSEACFPGFGLDTALTTSIGYQIRHGLIVAGEDLEVTIRQNYLESCAEPNICQACQGYDYLTNNACNETNQFTGYAGAIRCITDREGGQGGRVAFVRDDTVASTCGQPNPPDWCLAEDEYEMIADFGEFPSNAIIYDPLRMDDALEARLRHAFDLAKDEDNTTLVDHHEAYNSIFSLSLAEHIDEFSKNVACVPGIKELLGYPNITLQECVLSNHREGTRDDPIRFAYYGNQYNIDEIKADLQDAVAGFEFEVVRATDATHALRMVLNHEADFASVDPALALKGIPFALIPLAYETYLDNVTTFYNAEVWTRTDSGITNFTDSQFLSSCHGSATSSAGMYYPVGYGIRKGYMNVTTGQSITDVAKAYWSKGQCAQPELCDEVLCQSSQLDDNGQLECPIQGNLPQIDSEDASALQCLYYGGSIAFIREGAMSLACDFTPEGQSQNLICRERENYHKIMDLGKVPTDIVITQSRSFMAGKREQFQEEFVNAYGNTVAGVKLRQYFGDHASYMVAPRAYDLNAHMHNYKNNVACLPDVADVLGLGVLSEPTCTIDSGRDGDIEPIRFAYVADRSYRDTTNLTILLNEMSGLTYEVLWAKTDHVAMDMIKNNQADLAYVDIPAAVYGMATDDNIHVMAAAYAPVTNLPYLEAQAWVLTNSSIQTIADTKGSNACHPAMRSSAGMYMWLQYAISENLIEPPTLSEDYITDTGLDHLTSAIETWFQKTCAEPQLCSACADTKVDGLCNALDDYAGLVGALKCLTQGGGDVAFLPDHAWEQICEEPLPENEAWCLSKDSYRLLHTFGEVPTRMFVSSNGRLTSHSHSIIDGLLLELEPREIAVHAQLNAYFDNGRADGYARTTDMQTRMDTYMQSLACVPDVYYLMGLPDEVELPSCDIRLNPNVAIQGEPIPSPSASASIPSTSPSASAPVPSVEPSPSPSRDVPVLNIDLNKEIENSPGQTTTDSSSVNDEFTSQTSANSADANEDSIESLAIAAIVLAVLFLVSAPFVAFGLARKLNRRWLRKNGLDGATSARGSNASTFDPNSFESTTSTTNTATAVDLNQRPSDLPMVGTNQRLV</sequence>
<reference evidence="4 5" key="1">
    <citation type="submission" date="2011-02" db="EMBL/GenBank/DDBJ databases">
        <title>The Genome Sequence of Sphaeroforma arctica JP610.</title>
        <authorList>
            <consortium name="The Broad Institute Genome Sequencing Platform"/>
            <person name="Russ C."/>
            <person name="Cuomo C."/>
            <person name="Young S.K."/>
            <person name="Zeng Q."/>
            <person name="Gargeya S."/>
            <person name="Alvarado L."/>
            <person name="Berlin A."/>
            <person name="Chapman S.B."/>
            <person name="Chen Z."/>
            <person name="Freedman E."/>
            <person name="Gellesch M."/>
            <person name="Goldberg J."/>
            <person name="Griggs A."/>
            <person name="Gujja S."/>
            <person name="Heilman E."/>
            <person name="Heiman D."/>
            <person name="Howarth C."/>
            <person name="Mehta T."/>
            <person name="Neiman D."/>
            <person name="Pearson M."/>
            <person name="Roberts A."/>
            <person name="Saif S."/>
            <person name="Shea T."/>
            <person name="Shenoy N."/>
            <person name="Sisk P."/>
            <person name="Stolte C."/>
            <person name="Sykes S."/>
            <person name="White J."/>
            <person name="Yandava C."/>
            <person name="Burger G."/>
            <person name="Gray M.W."/>
            <person name="Holland P.W.H."/>
            <person name="King N."/>
            <person name="Lang F.B.F."/>
            <person name="Roger A.J."/>
            <person name="Ruiz-Trillo I."/>
            <person name="Haas B."/>
            <person name="Nusbaum C."/>
            <person name="Birren B."/>
        </authorList>
    </citation>
    <scope>NUCLEOTIDE SEQUENCE [LARGE SCALE GENOMIC DNA]</scope>
    <source>
        <strain evidence="4 5">JP610</strain>
    </source>
</reference>
<evidence type="ECO:0000313" key="5">
    <source>
        <dbReference type="Proteomes" id="UP000054560"/>
    </source>
</evidence>
<dbReference type="SMART" id="SM00094">
    <property type="entry name" value="TR_FER"/>
    <property type="match status" value="1"/>
</dbReference>
<name>A0A0L0GAG7_9EUKA</name>
<organism evidence="4 5">
    <name type="scientific">Sphaeroforma arctica JP610</name>
    <dbReference type="NCBI Taxonomy" id="667725"/>
    <lineage>
        <taxon>Eukaryota</taxon>
        <taxon>Ichthyosporea</taxon>
        <taxon>Ichthyophonida</taxon>
        <taxon>Sphaeroforma</taxon>
    </lineage>
</organism>
<evidence type="ECO:0000313" key="4">
    <source>
        <dbReference type="EMBL" id="KNC85881.1"/>
    </source>
</evidence>
<keyword evidence="2" id="KW-0812">Transmembrane</keyword>
<proteinExistence type="predicted"/>
<accession>A0A0L0GAG7</accession>
<feature type="transmembrane region" description="Helical" evidence="2">
    <location>
        <begin position="1140"/>
        <end position="1163"/>
    </location>
</feature>
<dbReference type="OrthoDB" id="9981115at2759"/>
<evidence type="ECO:0000259" key="3">
    <source>
        <dbReference type="SMART" id="SM00094"/>
    </source>
</evidence>
<dbReference type="PANTHER" id="PTHR11485:SF58">
    <property type="entry name" value="TRANSFERRIN-LIKE DOMAIN-CONTAINING PROTEIN"/>
    <property type="match status" value="1"/>
</dbReference>
<dbReference type="STRING" id="667725.A0A0L0GAG7"/>
<dbReference type="InterPro" id="IPR001156">
    <property type="entry name" value="Transferrin-like_dom"/>
</dbReference>
<dbReference type="PANTHER" id="PTHR11485">
    <property type="entry name" value="TRANSFERRIN"/>
    <property type="match status" value="1"/>
</dbReference>